<dbReference type="Gramene" id="NC8G0300070.1">
    <property type="protein sequence ID" value="NC8G0300070.1:cds"/>
    <property type="gene ID" value="NC8G0300070"/>
</dbReference>
<sequence length="88" mass="9987">MELSHRLAGQGFPVTFVNTEHIHERLMAAAYHRKPSSDDFAGKMKMVAVPDCRMTSRMATESVWILKIKSSLLVKILFPNFVVTKKPL</sequence>
<protein>
    <submittedName>
        <fullName evidence="1">Uncharacterized protein</fullName>
    </submittedName>
</protein>
<dbReference type="Gene3D" id="3.40.50.2000">
    <property type="entry name" value="Glycogen Phosphorylase B"/>
    <property type="match status" value="1"/>
</dbReference>
<dbReference type="AlphaFoldDB" id="A0A5K1FDI7"/>
<gene>
    <name evidence="1" type="ORF">NYM_LOCUS26314</name>
</gene>
<name>A0A5K1FDI7_9MAGN</name>
<evidence type="ECO:0000313" key="1">
    <source>
        <dbReference type="EMBL" id="VVW62621.1"/>
    </source>
</evidence>
<dbReference type="EMBL" id="LR721786">
    <property type="protein sequence ID" value="VVW62621.1"/>
    <property type="molecule type" value="Genomic_DNA"/>
</dbReference>
<accession>A0A5K1FDI7</accession>
<organism evidence="1">
    <name type="scientific">Nymphaea colorata</name>
    <name type="common">pocket water lily</name>
    <dbReference type="NCBI Taxonomy" id="210225"/>
    <lineage>
        <taxon>Eukaryota</taxon>
        <taxon>Viridiplantae</taxon>
        <taxon>Streptophyta</taxon>
        <taxon>Embryophyta</taxon>
        <taxon>Tracheophyta</taxon>
        <taxon>Spermatophyta</taxon>
        <taxon>Magnoliopsida</taxon>
        <taxon>Nymphaeales</taxon>
        <taxon>Nymphaeaceae</taxon>
        <taxon>Nymphaea</taxon>
    </lineage>
</organism>
<proteinExistence type="predicted"/>
<reference evidence="1" key="1">
    <citation type="submission" date="2019-09" db="EMBL/GenBank/DDBJ databases">
        <authorList>
            <person name="Zhang L."/>
        </authorList>
    </citation>
    <scope>NUCLEOTIDE SEQUENCE</scope>
</reference>